<feature type="domain" description="W2" evidence="7">
    <location>
        <begin position="254"/>
        <end position="416"/>
    </location>
</feature>
<dbReference type="InterPro" id="IPR045196">
    <property type="entry name" value="IF2/IF5"/>
</dbReference>
<dbReference type="FunFam" id="3.30.30.170:FF:000002">
    <property type="entry name" value="Eukaryotic translation initiation factor 5"/>
    <property type="match status" value="1"/>
</dbReference>
<gene>
    <name evidence="8 9" type="primary">TIF5</name>
    <name evidence="9" type="ordered locus">CAALFM_C502490CA</name>
    <name evidence="8" type="ordered locus">orf19.11737</name>
</gene>
<keyword evidence="10" id="KW-1185">Reference proteome</keyword>
<evidence type="ECO:0000256" key="4">
    <source>
        <dbReference type="ARBA" id="ARBA00022917"/>
    </source>
</evidence>
<dbReference type="STRING" id="237561.A0A1D8PNF5"/>
<feature type="region of interest" description="Disordered" evidence="6">
    <location>
        <begin position="165"/>
        <end position="209"/>
    </location>
</feature>
<evidence type="ECO:0000256" key="3">
    <source>
        <dbReference type="ARBA" id="ARBA00022741"/>
    </source>
</evidence>
<evidence type="ECO:0000256" key="2">
    <source>
        <dbReference type="ARBA" id="ARBA00022540"/>
    </source>
</evidence>
<evidence type="ECO:0000256" key="6">
    <source>
        <dbReference type="SAM" id="MobiDB-lite"/>
    </source>
</evidence>
<dbReference type="Gene3D" id="3.30.30.170">
    <property type="match status" value="1"/>
</dbReference>
<keyword evidence="3" id="KW-0547">Nucleotide-binding</keyword>
<dbReference type="eggNOG" id="KOG2767">
    <property type="taxonomic scope" value="Eukaryota"/>
</dbReference>
<evidence type="ECO:0000313" key="8">
    <source>
        <dbReference type="CGD" id="CAL0000179125"/>
    </source>
</evidence>
<dbReference type="GO" id="GO:0043614">
    <property type="term" value="C:multi-eIF complex"/>
    <property type="evidence" value="ECO:0007669"/>
    <property type="project" value="EnsemblFungi"/>
</dbReference>
<keyword evidence="4" id="KW-0648">Protein biosynthesis</keyword>
<dbReference type="GO" id="GO:0042256">
    <property type="term" value="P:cytosolic ribosome assembly"/>
    <property type="evidence" value="ECO:0007669"/>
    <property type="project" value="EnsemblFungi"/>
</dbReference>
<protein>
    <submittedName>
        <fullName evidence="9">Translation initiation factor eIF5</fullName>
    </submittedName>
</protein>
<reference evidence="9 10" key="1">
    <citation type="journal article" date="2004" name="Proc. Natl. Acad. Sci. U.S.A.">
        <title>The diploid genome sequence of Candida albicans.</title>
        <authorList>
            <person name="Jones T."/>
            <person name="Federspiel N.A."/>
            <person name="Chibana H."/>
            <person name="Dungan J."/>
            <person name="Kalman S."/>
            <person name="Magee B.B."/>
            <person name="Newport G."/>
            <person name="Thorstenson Y.R."/>
            <person name="Agabian N."/>
            <person name="Magee P.T."/>
            <person name="Davis R.W."/>
            <person name="Scherer S."/>
        </authorList>
    </citation>
    <scope>NUCLEOTIDE SEQUENCE [LARGE SCALE GENOMIC DNA]</scope>
    <source>
        <strain evidence="10">SC5314 / ATCC MYA-2876</strain>
    </source>
</reference>
<keyword evidence="11 12" id="KW-0002">3D-structure</keyword>
<name>A0A1D8PNF5_CANAL</name>
<evidence type="ECO:0007829" key="12">
    <source>
        <dbReference type="PDB" id="6KNE"/>
    </source>
</evidence>
<dbReference type="PDB" id="6KNE">
    <property type="method" value="X-ray"/>
    <property type="resolution" value="1.70 A"/>
    <property type="chains" value="A=257-418"/>
</dbReference>
<dbReference type="CGD" id="CAL0000179125">
    <property type="gene designation" value="TIF5"/>
</dbReference>
<evidence type="ECO:0007829" key="11">
    <source>
        <dbReference type="PDB" id="6KND"/>
    </source>
</evidence>
<dbReference type="FunCoup" id="A0A1D8PNF5">
    <property type="interactions" value="1266"/>
</dbReference>
<accession>A0A1D8PNF5</accession>
<dbReference type="InterPro" id="IPR003307">
    <property type="entry name" value="W2_domain"/>
</dbReference>
<comment type="similarity">
    <text evidence="1">Belongs to the eIF-2-beta/eIF-5 family.</text>
</comment>
<dbReference type="GO" id="GO:0005829">
    <property type="term" value="C:cytosol"/>
    <property type="evidence" value="ECO:0000318"/>
    <property type="project" value="GO_Central"/>
</dbReference>
<sequence length="420" mass="46640">MSFINICRDNTDPFYRYKMPPLQSKTEGRGNGIKTAIVNLAEVARALNRPPAYLVKFFGYELGAQTQILNDRYLVNGAHDSNELQDSLDGFINKFVLCGSCKNPETEIVLKGKDSLERDCKACGKISMIDPKHKLYSFIVKNPPDNKKGKKSATATANVVGGGKSISDIASGHNGQGGEPGNNNNNNNNGGGANGENGENGEGYDEDDEDDDLLAKKINAEVAQLKAMEIKDDEWAVDMSQEAIAARARELEGLSLQNNKFDEFGEWLLKESNGSKDDLPSDVEIYKRIVELEIADTPETLQVLGQVLFDDDIINQIEPHVGLLTKLINGDEEFEKALLGGLERFFGLEKPNLIPQIPKILHGFYDRDLISEEVLIKWGSKVSKKYVPKDVSKKVRKAAKPFVKWLQEAEEEEEEESDDE</sequence>
<evidence type="ECO:0000313" key="9">
    <source>
        <dbReference type="EMBL" id="AOW29674.1"/>
    </source>
</evidence>
<dbReference type="SUPFAM" id="SSF75689">
    <property type="entry name" value="Zinc-binding domain of translation initiation factor 2 beta"/>
    <property type="match status" value="1"/>
</dbReference>
<dbReference type="GeneID" id="3637765"/>
<dbReference type="Pfam" id="PF02020">
    <property type="entry name" value="W2"/>
    <property type="match status" value="1"/>
</dbReference>
<dbReference type="RefSeq" id="XP_720569.2">
    <property type="nucleotide sequence ID" value="XM_715476.2"/>
</dbReference>
<dbReference type="Gene3D" id="2.20.25.350">
    <property type="match status" value="1"/>
</dbReference>
<dbReference type="Pfam" id="PF01873">
    <property type="entry name" value="eIF-5_eIF-2B"/>
    <property type="match status" value="1"/>
</dbReference>
<dbReference type="PDB" id="6KND">
    <property type="method" value="X-ray"/>
    <property type="resolution" value="1.90 A"/>
    <property type="chains" value="A=257-418"/>
</dbReference>
<organism evidence="9 10">
    <name type="scientific">Candida albicans (strain SC5314 / ATCC MYA-2876)</name>
    <name type="common">Yeast</name>
    <dbReference type="NCBI Taxonomy" id="237561"/>
    <lineage>
        <taxon>Eukaryota</taxon>
        <taxon>Fungi</taxon>
        <taxon>Dikarya</taxon>
        <taxon>Ascomycota</taxon>
        <taxon>Saccharomycotina</taxon>
        <taxon>Pichiomycetes</taxon>
        <taxon>Debaryomycetaceae</taxon>
        <taxon>Candida/Lodderomyces clade</taxon>
        <taxon>Candida</taxon>
    </lineage>
</organism>
<dbReference type="SMART" id="SM00515">
    <property type="entry name" value="eIF5C"/>
    <property type="match status" value="1"/>
</dbReference>
<dbReference type="GO" id="GO:0045947">
    <property type="term" value="P:negative regulation of translational initiation"/>
    <property type="evidence" value="ECO:0007669"/>
    <property type="project" value="EnsemblFungi"/>
</dbReference>
<evidence type="ECO:0000256" key="1">
    <source>
        <dbReference type="ARBA" id="ARBA00010397"/>
    </source>
</evidence>
<dbReference type="GO" id="GO:0001732">
    <property type="term" value="P:formation of cytoplasmic translation initiation complex"/>
    <property type="evidence" value="ECO:0000318"/>
    <property type="project" value="GO_Central"/>
</dbReference>
<feature type="compositionally biased region" description="Gly residues" evidence="6">
    <location>
        <begin position="189"/>
        <end position="201"/>
    </location>
</feature>
<dbReference type="InterPro" id="IPR016189">
    <property type="entry name" value="Transl_init_fac_IF2/IF5_N"/>
</dbReference>
<dbReference type="InParanoid" id="A0A1D8PNF5"/>
<dbReference type="PANTHER" id="PTHR23001">
    <property type="entry name" value="EUKARYOTIC TRANSLATION INITIATION FACTOR"/>
    <property type="match status" value="1"/>
</dbReference>
<keyword evidence="5" id="KW-0342">GTP-binding</keyword>
<dbReference type="SMR" id="A0A1D8PNF5"/>
<dbReference type="OrthoDB" id="10250831at2759"/>
<dbReference type="GO" id="GO:0005096">
    <property type="term" value="F:GTPase activator activity"/>
    <property type="evidence" value="ECO:0007669"/>
    <property type="project" value="EnsemblFungi"/>
</dbReference>
<dbReference type="KEGG" id="cal:CAALFM_C502490CA"/>
<proteinExistence type="evidence at protein level"/>
<dbReference type="GO" id="GO:0033290">
    <property type="term" value="C:eukaryotic 48S preinitiation complex"/>
    <property type="evidence" value="ECO:0007669"/>
    <property type="project" value="EnsemblFungi"/>
</dbReference>
<dbReference type="FunFam" id="2.20.25.350:FF:000001">
    <property type="entry name" value="Eukaryotic translation initiation factor 5"/>
    <property type="match status" value="1"/>
</dbReference>
<evidence type="ECO:0000256" key="5">
    <source>
        <dbReference type="ARBA" id="ARBA00023134"/>
    </source>
</evidence>
<evidence type="ECO:0000259" key="7">
    <source>
        <dbReference type="PROSITE" id="PS51363"/>
    </source>
</evidence>
<dbReference type="CDD" id="cd11561">
    <property type="entry name" value="W2_eIF5"/>
    <property type="match status" value="1"/>
</dbReference>
<dbReference type="GO" id="GO:0005525">
    <property type="term" value="F:GTP binding"/>
    <property type="evidence" value="ECO:0007669"/>
    <property type="project" value="UniProtKB-KW"/>
</dbReference>
<dbReference type="FunFam" id="1.25.40.180:FF:000031">
    <property type="entry name" value="Eukaryotic translation initiation factor 5"/>
    <property type="match status" value="1"/>
</dbReference>
<dbReference type="SUPFAM" id="SSF48371">
    <property type="entry name" value="ARM repeat"/>
    <property type="match status" value="1"/>
</dbReference>
<dbReference type="PROSITE" id="PS51363">
    <property type="entry name" value="W2"/>
    <property type="match status" value="1"/>
</dbReference>
<dbReference type="SMART" id="SM00653">
    <property type="entry name" value="eIF2B_5"/>
    <property type="match status" value="1"/>
</dbReference>
<dbReference type="InterPro" id="IPR016190">
    <property type="entry name" value="Transl_init_fac_IF2/IF5_Zn-bd"/>
</dbReference>
<dbReference type="Proteomes" id="UP000000559">
    <property type="component" value="Chromosome 5"/>
</dbReference>
<dbReference type="AlphaFoldDB" id="A0A1D8PNF5"/>
<dbReference type="VEuPathDB" id="FungiDB:C5_02490C_A"/>
<dbReference type="InterPro" id="IPR016024">
    <property type="entry name" value="ARM-type_fold"/>
</dbReference>
<dbReference type="GO" id="GO:0005092">
    <property type="term" value="F:GDP-dissociation inhibitor activity"/>
    <property type="evidence" value="ECO:0000318"/>
    <property type="project" value="GO_Central"/>
</dbReference>
<dbReference type="GO" id="GO:0003743">
    <property type="term" value="F:translation initiation factor activity"/>
    <property type="evidence" value="ECO:0000318"/>
    <property type="project" value="GO_Central"/>
</dbReference>
<evidence type="ECO:0000313" key="10">
    <source>
        <dbReference type="Proteomes" id="UP000000559"/>
    </source>
</evidence>
<dbReference type="SUPFAM" id="SSF100966">
    <property type="entry name" value="Translation initiation factor 2 beta, aIF2beta, N-terminal domain"/>
    <property type="match status" value="1"/>
</dbReference>
<reference evidence="11 12" key="4">
    <citation type="journal article" date="2019" name="Biochem. Biophys. Res. Commun.">
        <title>The pH-dependent conformational change of eukaryotic translation initiation factor 5: Insights into partner-binding manner.</title>
        <authorList>
            <person name="Ye Y."/>
            <person name="Chen M."/>
            <person name="Kato K."/>
            <person name="Yao M."/>
        </authorList>
    </citation>
    <scope>X-RAY CRYSTALLOGRAPHY (1.70 ANGSTROMS) OF 257-418</scope>
</reference>
<reference evidence="9 10" key="2">
    <citation type="journal article" date="2007" name="Genome Biol.">
        <title>Assembly of the Candida albicans genome into sixteen supercontigs aligned on the eight chromosomes.</title>
        <authorList>
            <person name="van het Hoog M."/>
            <person name="Rast T.J."/>
            <person name="Martchenko M."/>
            <person name="Grindle S."/>
            <person name="Dignard D."/>
            <person name="Hogues H."/>
            <person name="Cuomo C."/>
            <person name="Berriman M."/>
            <person name="Scherer S."/>
            <person name="Magee B.B."/>
            <person name="Whiteway M."/>
            <person name="Chibana H."/>
            <person name="Nantel A."/>
            <person name="Magee P.T."/>
        </authorList>
    </citation>
    <scope>GENOME REANNOTATION</scope>
    <source>
        <strain evidence="10">SC5314 / ATCC MYA-2876</strain>
    </source>
</reference>
<keyword evidence="2 9" id="KW-0396">Initiation factor</keyword>
<reference evidence="9 10" key="3">
    <citation type="journal article" date="2013" name="Genome Biol.">
        <title>Assembly of a phased diploid Candida albicans genome facilitates allele-specific measurements and provides a simple model for repeat and indel structure.</title>
        <authorList>
            <person name="Muzzey D."/>
            <person name="Schwartz K."/>
            <person name="Weissman J.S."/>
            <person name="Sherlock G."/>
        </authorList>
    </citation>
    <scope>NUCLEOTIDE SEQUENCE [LARGE SCALE GENOMIC DNA]</scope>
    <source>
        <strain evidence="10">SC5314 / ATCC MYA-2876</strain>
    </source>
</reference>
<dbReference type="InterPro" id="IPR002735">
    <property type="entry name" value="Transl_init_fac_IF2/IF5_dom"/>
</dbReference>
<dbReference type="Gene3D" id="1.25.40.180">
    <property type="match status" value="1"/>
</dbReference>
<dbReference type="PANTHER" id="PTHR23001:SF7">
    <property type="entry name" value="EUKARYOTIC TRANSLATION INITIATION FACTOR 5"/>
    <property type="match status" value="1"/>
</dbReference>
<dbReference type="GO" id="GO:0071074">
    <property type="term" value="F:eukaryotic initiation factor eIF2 binding"/>
    <property type="evidence" value="ECO:0000318"/>
    <property type="project" value="GO_Central"/>
</dbReference>
<dbReference type="EMBL" id="CP017627">
    <property type="protein sequence ID" value="AOW29674.1"/>
    <property type="molecule type" value="Genomic_DNA"/>
</dbReference>